<proteinExistence type="inferred from homology"/>
<dbReference type="InterPro" id="IPR006093">
    <property type="entry name" value="Oxy_OxRdtase_FAD_BS"/>
</dbReference>
<comment type="cofactor">
    <cofactor evidence="1">
        <name>FAD</name>
        <dbReference type="ChEBI" id="CHEBI:57692"/>
    </cofactor>
</comment>
<dbReference type="RefSeq" id="WP_252426854.1">
    <property type="nucleotide sequence ID" value="NZ_JAMWMR010000022.1"/>
</dbReference>
<dbReference type="InterPro" id="IPR006094">
    <property type="entry name" value="Oxid_FAD_bind_N"/>
</dbReference>
<dbReference type="InterPro" id="IPR016166">
    <property type="entry name" value="FAD-bd_PCMH"/>
</dbReference>
<evidence type="ECO:0000256" key="2">
    <source>
        <dbReference type="ARBA" id="ARBA00005466"/>
    </source>
</evidence>
<evidence type="ECO:0000256" key="4">
    <source>
        <dbReference type="ARBA" id="ARBA00022827"/>
    </source>
</evidence>
<evidence type="ECO:0000259" key="6">
    <source>
        <dbReference type="PROSITE" id="PS51387"/>
    </source>
</evidence>
<dbReference type="InterPro" id="IPR015345">
    <property type="entry name" value="Cytokinin_DH_FAD/cytokin-bd"/>
</dbReference>
<evidence type="ECO:0000256" key="1">
    <source>
        <dbReference type="ARBA" id="ARBA00001974"/>
    </source>
</evidence>
<dbReference type="PROSITE" id="PS51387">
    <property type="entry name" value="FAD_PCMH"/>
    <property type="match status" value="1"/>
</dbReference>
<dbReference type="InterPro" id="IPR050432">
    <property type="entry name" value="FAD-linked_Oxidoreductases_BP"/>
</dbReference>
<comment type="caution">
    <text evidence="7">The sequence shown here is derived from an EMBL/GenBank/DDBJ whole genome shotgun (WGS) entry which is preliminary data.</text>
</comment>
<keyword evidence="4" id="KW-0274">FAD</keyword>
<keyword evidence="3" id="KW-0285">Flavoprotein</keyword>
<feature type="domain" description="FAD-binding PCMH-type" evidence="6">
    <location>
        <begin position="65"/>
        <end position="235"/>
    </location>
</feature>
<dbReference type="PROSITE" id="PS00862">
    <property type="entry name" value="OX2_COVAL_FAD"/>
    <property type="match status" value="1"/>
</dbReference>
<dbReference type="SUPFAM" id="SSF56176">
    <property type="entry name" value="FAD-binding/transporter-associated domain-like"/>
    <property type="match status" value="1"/>
</dbReference>
<evidence type="ECO:0000313" key="8">
    <source>
        <dbReference type="Proteomes" id="UP001523219"/>
    </source>
</evidence>
<dbReference type="Proteomes" id="UP001523219">
    <property type="component" value="Unassembled WGS sequence"/>
</dbReference>
<dbReference type="Gene3D" id="3.30.43.10">
    <property type="entry name" value="Uridine Diphospho-n-acetylenolpyruvylglucosamine Reductase, domain 2"/>
    <property type="match status" value="1"/>
</dbReference>
<dbReference type="InterPro" id="IPR016164">
    <property type="entry name" value="FAD-linked_Oxase-like_C"/>
</dbReference>
<dbReference type="Gene3D" id="3.40.462.10">
    <property type="entry name" value="FAD-linked oxidases, C-terminal domain"/>
    <property type="match status" value="1"/>
</dbReference>
<keyword evidence="5" id="KW-0560">Oxidoreductase</keyword>
<dbReference type="SUPFAM" id="SSF55103">
    <property type="entry name" value="FAD-linked oxidases, C-terminal domain"/>
    <property type="match status" value="1"/>
</dbReference>
<dbReference type="PANTHER" id="PTHR13878">
    <property type="entry name" value="GULONOLACTONE OXIDASE"/>
    <property type="match status" value="1"/>
</dbReference>
<evidence type="ECO:0000256" key="3">
    <source>
        <dbReference type="ARBA" id="ARBA00022630"/>
    </source>
</evidence>
<dbReference type="PANTHER" id="PTHR13878:SF53">
    <property type="entry name" value="CYTOKININ DEHYDROGENASE 6"/>
    <property type="match status" value="1"/>
</dbReference>
<dbReference type="EMBL" id="JAMWMR010000022">
    <property type="protein sequence ID" value="MCN9243466.1"/>
    <property type="molecule type" value="Genomic_DNA"/>
</dbReference>
<dbReference type="InterPro" id="IPR016170">
    <property type="entry name" value="Cytok_DH_C_sf"/>
</dbReference>
<organism evidence="7 8">
    <name type="scientific">Streptomyces macrolidinus</name>
    <dbReference type="NCBI Taxonomy" id="2952607"/>
    <lineage>
        <taxon>Bacteria</taxon>
        <taxon>Bacillati</taxon>
        <taxon>Actinomycetota</taxon>
        <taxon>Actinomycetes</taxon>
        <taxon>Kitasatosporales</taxon>
        <taxon>Streptomycetaceae</taxon>
        <taxon>Streptomyces</taxon>
    </lineage>
</organism>
<evidence type="ECO:0000313" key="7">
    <source>
        <dbReference type="EMBL" id="MCN9243466.1"/>
    </source>
</evidence>
<dbReference type="Gene3D" id="3.30.465.10">
    <property type="match status" value="1"/>
</dbReference>
<dbReference type="Pfam" id="PF09265">
    <property type="entry name" value="Cytokin-bind"/>
    <property type="match status" value="1"/>
</dbReference>
<dbReference type="InterPro" id="IPR036318">
    <property type="entry name" value="FAD-bd_PCMH-like_sf"/>
</dbReference>
<protein>
    <submittedName>
        <fullName evidence="7">FAD-binding protein</fullName>
    </submittedName>
</protein>
<keyword evidence="8" id="KW-1185">Reference proteome</keyword>
<reference evidence="7 8" key="1">
    <citation type="submission" date="2022-05" db="EMBL/GenBank/DDBJ databases">
        <title>Streptomyces sp. nov. RY43-2 isolated from soil of a peat swamp forest.</title>
        <authorList>
            <person name="Kanchanasin P."/>
            <person name="Tanasupawat S."/>
            <person name="Phongsopitanun W."/>
        </authorList>
    </citation>
    <scope>NUCLEOTIDE SEQUENCE [LARGE SCALE GENOMIC DNA]</scope>
    <source>
        <strain evidence="7 8">RY43-2</strain>
    </source>
</reference>
<sequence length="487" mass="52141">MVEQPQRRTATEDEAVAFDPQARAWVTKAAAGQDGLVAHVPHLDGALRVDETSLAEDADDFGHLVHHLPAAVLRPESTADVVEMVRFCDAHGIEVAARGQGHSTYGQAQVAGGLVIETGSLDRIGPVEAGQVTVGAGVLWSTLTRETLRHGLTPPVLTDYLDLSVGGTLSVGGLGGQAHRFGAQVDNVTELEVVTGAGEKVTCSPTREPDLFRAVLAGLGQCAVIVSATLRLVTAPETVRHFLLPYTDLETFLADQRLLAGDPRFTYVEGMVAADDAGAYTTYVLEVAAYGPPAGPEPDDTELLRGLRYDRSGPVAAETLPYLDFLDRLAVGVAELQRAGLWSWAHPWLNLLLPGDRAVDLARTLLDGFAGHDVGPGGTVLLYPLVQRRLHTPLLRVPDDPVPYLLAVLWTLDPADQAAVTARTAANRAAYETVRAAGGTQYPVGTVPMTPDDWRGQYGKVWEEFAAAKRRYDPRGLLAPGQHIFTD</sequence>
<gene>
    <name evidence="7" type="ORF">NGF19_22210</name>
</gene>
<dbReference type="InterPro" id="IPR016169">
    <property type="entry name" value="FAD-bd_PCMH_sub2"/>
</dbReference>
<dbReference type="Pfam" id="PF01565">
    <property type="entry name" value="FAD_binding_4"/>
    <property type="match status" value="1"/>
</dbReference>
<dbReference type="InterPro" id="IPR016167">
    <property type="entry name" value="FAD-bd_PCMH_sub1"/>
</dbReference>
<accession>A0ABT0ZIT4</accession>
<evidence type="ECO:0000256" key="5">
    <source>
        <dbReference type="ARBA" id="ARBA00023002"/>
    </source>
</evidence>
<comment type="similarity">
    <text evidence="2">Belongs to the oxygen-dependent FAD-linked oxidoreductase family.</text>
</comment>
<name>A0ABT0ZIT4_9ACTN</name>